<keyword evidence="3" id="KW-1185">Reference proteome</keyword>
<name>A0AAE1NEY2_9EUCA</name>
<comment type="caution">
    <text evidence="2">The sequence shown here is derived from an EMBL/GenBank/DDBJ whole genome shotgun (WGS) entry which is preliminary data.</text>
</comment>
<dbReference type="EMBL" id="JAWZYT010006617">
    <property type="protein sequence ID" value="KAK4287857.1"/>
    <property type="molecule type" value="Genomic_DNA"/>
</dbReference>
<evidence type="ECO:0000313" key="3">
    <source>
        <dbReference type="Proteomes" id="UP001292094"/>
    </source>
</evidence>
<evidence type="ECO:0000313" key="2">
    <source>
        <dbReference type="EMBL" id="KAK4287857.1"/>
    </source>
</evidence>
<feature type="compositionally biased region" description="Low complexity" evidence="1">
    <location>
        <begin position="101"/>
        <end position="110"/>
    </location>
</feature>
<protein>
    <submittedName>
        <fullName evidence="2">Uncharacterized protein</fullName>
    </submittedName>
</protein>
<proteinExistence type="predicted"/>
<reference evidence="2" key="1">
    <citation type="submission" date="2023-11" db="EMBL/GenBank/DDBJ databases">
        <title>Genome assemblies of two species of porcelain crab, Petrolisthes cinctipes and Petrolisthes manimaculis (Anomura: Porcellanidae).</title>
        <authorList>
            <person name="Angst P."/>
        </authorList>
    </citation>
    <scope>NUCLEOTIDE SEQUENCE</scope>
    <source>
        <strain evidence="2">PB745_02</strain>
        <tissue evidence="2">Gill</tissue>
    </source>
</reference>
<dbReference type="AlphaFoldDB" id="A0AAE1NEY2"/>
<evidence type="ECO:0000256" key="1">
    <source>
        <dbReference type="SAM" id="MobiDB-lite"/>
    </source>
</evidence>
<accession>A0AAE1NEY2</accession>
<feature type="region of interest" description="Disordered" evidence="1">
    <location>
        <begin position="33"/>
        <end position="72"/>
    </location>
</feature>
<feature type="region of interest" description="Disordered" evidence="1">
    <location>
        <begin position="91"/>
        <end position="116"/>
    </location>
</feature>
<gene>
    <name evidence="2" type="ORF">Pmani_039083</name>
</gene>
<organism evidence="2 3">
    <name type="scientific">Petrolisthes manimaculis</name>
    <dbReference type="NCBI Taxonomy" id="1843537"/>
    <lineage>
        <taxon>Eukaryota</taxon>
        <taxon>Metazoa</taxon>
        <taxon>Ecdysozoa</taxon>
        <taxon>Arthropoda</taxon>
        <taxon>Crustacea</taxon>
        <taxon>Multicrustacea</taxon>
        <taxon>Malacostraca</taxon>
        <taxon>Eumalacostraca</taxon>
        <taxon>Eucarida</taxon>
        <taxon>Decapoda</taxon>
        <taxon>Pleocyemata</taxon>
        <taxon>Anomura</taxon>
        <taxon>Galatheoidea</taxon>
        <taxon>Porcellanidae</taxon>
        <taxon>Petrolisthes</taxon>
    </lineage>
</organism>
<dbReference type="Proteomes" id="UP001292094">
    <property type="component" value="Unassembled WGS sequence"/>
</dbReference>
<sequence length="140" mass="14796">MTQPCLVNSGCGLANSTRANSTLSNTIYKVTPTMDDDKLIPNNTLSPRPTSPPLHSPADLANSPAKAINNSSCGDPCDTLYGTLRKEVPTLKAVPPPTIPPSSITPTQTPMLSMRPKKTVTICDSVDKGRAVSPLSPERI</sequence>